<evidence type="ECO:0000313" key="2">
    <source>
        <dbReference type="Proteomes" id="UP000054937"/>
    </source>
</evidence>
<gene>
    <name evidence="1" type="ORF">PPERSA_06225</name>
</gene>
<name>A0A0V0R0F3_PSEPJ</name>
<accession>A0A0V0R0F3</accession>
<dbReference type="InterPro" id="IPR029060">
    <property type="entry name" value="PIN-like_dom_sf"/>
</dbReference>
<evidence type="ECO:0000313" key="1">
    <source>
        <dbReference type="EMBL" id="KRX08047.1"/>
    </source>
</evidence>
<dbReference type="EMBL" id="LDAU01000076">
    <property type="protein sequence ID" value="KRX08047.1"/>
    <property type="molecule type" value="Genomic_DNA"/>
</dbReference>
<organism evidence="1 2">
    <name type="scientific">Pseudocohnilembus persalinus</name>
    <name type="common">Ciliate</name>
    <dbReference type="NCBI Taxonomy" id="266149"/>
    <lineage>
        <taxon>Eukaryota</taxon>
        <taxon>Sar</taxon>
        <taxon>Alveolata</taxon>
        <taxon>Ciliophora</taxon>
        <taxon>Intramacronucleata</taxon>
        <taxon>Oligohymenophorea</taxon>
        <taxon>Scuticociliatia</taxon>
        <taxon>Philasterida</taxon>
        <taxon>Pseudocohnilembidae</taxon>
        <taxon>Pseudocohnilembus</taxon>
    </lineage>
</organism>
<reference evidence="1 2" key="1">
    <citation type="journal article" date="2015" name="Sci. Rep.">
        <title>Genome of the facultative scuticociliatosis pathogen Pseudocohnilembus persalinus provides insight into its virulence through horizontal gene transfer.</title>
        <authorList>
            <person name="Xiong J."/>
            <person name="Wang G."/>
            <person name="Cheng J."/>
            <person name="Tian M."/>
            <person name="Pan X."/>
            <person name="Warren A."/>
            <person name="Jiang C."/>
            <person name="Yuan D."/>
            <person name="Miao W."/>
        </authorList>
    </citation>
    <scope>NUCLEOTIDE SEQUENCE [LARGE SCALE GENOMIC DNA]</scope>
    <source>
        <strain evidence="1">36N120E</strain>
    </source>
</reference>
<sequence>MIGKKINCEKKKIIPPKTFSDLKPDKNEPDIQRQEIKQKDVYIYVDLNNYLRSLLVYSCIWDFSDLLKQIKKKTQTKFEKKLHFVVDFIKVSQEDKEKYITRSEMDFFSGSVIPVYLNYVLAHLLLKEGYPVIFSEDIDCDDLIANLAFHNNGVIVSQDKDYFRYTGIKNGEKHSFFQGAKQPYRTVEKFHLSVFNIKDRTYIDERIQRIWLNKQPFMQKKLILSEKREIQVKQIQPQLQTYNSYKEKDPLIYEIIILKIQYFRPNSSIGKIYGNISLLTQKIRQALYFELGISESKIEFISEYDQKNDCVVWKEYEVWPKENKEIIDNFLRFLIENKCFIQMPENVDEQFFVYIQQFNINLYIKSLLYFCIANQVPLIEFENGSIFNIKMQSFKDGQDYSKMDPLEILNLPQNMYNYKTKEIKNDYQKVCNTNIRKKKIFQGFQNKVDESYFIKYNVINQDKKKDVEGEQKNQIFLKNTIRFVQED</sequence>
<dbReference type="Proteomes" id="UP000054937">
    <property type="component" value="Unassembled WGS sequence"/>
</dbReference>
<dbReference type="AlphaFoldDB" id="A0A0V0R0F3"/>
<keyword evidence="2" id="KW-1185">Reference proteome</keyword>
<comment type="caution">
    <text evidence="1">The sequence shown here is derived from an EMBL/GenBank/DDBJ whole genome shotgun (WGS) entry which is preliminary data.</text>
</comment>
<dbReference type="SUPFAM" id="SSF88723">
    <property type="entry name" value="PIN domain-like"/>
    <property type="match status" value="1"/>
</dbReference>
<evidence type="ECO:0008006" key="3">
    <source>
        <dbReference type="Google" id="ProtNLM"/>
    </source>
</evidence>
<proteinExistence type="predicted"/>
<protein>
    <recommendedName>
        <fullName evidence="3">PIN domain-like protein</fullName>
    </recommendedName>
</protein>
<dbReference type="InParanoid" id="A0A0V0R0F3"/>
<dbReference type="OrthoDB" id="2019262at2759"/>